<reference evidence="5" key="1">
    <citation type="journal article" date="2019" name="Nat. Commun.">
        <title>Expansion of phycobilisome linker gene families in mesophilic red algae.</title>
        <authorList>
            <person name="Lee J."/>
            <person name="Kim D."/>
            <person name="Bhattacharya D."/>
            <person name="Yoon H.S."/>
        </authorList>
    </citation>
    <scope>NUCLEOTIDE SEQUENCE [LARGE SCALE GENOMIC DNA]</scope>
    <source>
        <strain evidence="5">CCMP 1328</strain>
    </source>
</reference>
<dbReference type="PROSITE" id="PS50004">
    <property type="entry name" value="C2"/>
    <property type="match status" value="2"/>
</dbReference>
<gene>
    <name evidence="4" type="ORF">FVE85_5291</name>
</gene>
<evidence type="ECO:0000259" key="3">
    <source>
        <dbReference type="PROSITE" id="PS50004"/>
    </source>
</evidence>
<dbReference type="PANTHER" id="PTHR10857">
    <property type="entry name" value="COPINE"/>
    <property type="match status" value="1"/>
</dbReference>
<dbReference type="Proteomes" id="UP000324585">
    <property type="component" value="Unassembled WGS sequence"/>
</dbReference>
<dbReference type="OMA" id="AHDSHSK"/>
<dbReference type="SMART" id="SM00239">
    <property type="entry name" value="C2"/>
    <property type="match status" value="2"/>
</dbReference>
<name>A0A5J4Z263_PORPP</name>
<feature type="domain" description="C2" evidence="3">
    <location>
        <begin position="195"/>
        <end position="316"/>
    </location>
</feature>
<dbReference type="Pfam" id="PF00168">
    <property type="entry name" value="C2"/>
    <property type="match status" value="2"/>
</dbReference>
<dbReference type="AlphaFoldDB" id="A0A5J4Z263"/>
<evidence type="ECO:0000313" key="5">
    <source>
        <dbReference type="Proteomes" id="UP000324585"/>
    </source>
</evidence>
<dbReference type="OrthoDB" id="5855668at2759"/>
<dbReference type="EMBL" id="VRMN01000001">
    <property type="protein sequence ID" value="KAA8497706.1"/>
    <property type="molecule type" value="Genomic_DNA"/>
</dbReference>
<keyword evidence="2" id="KW-0677">Repeat</keyword>
<dbReference type="Pfam" id="PF07002">
    <property type="entry name" value="Copine"/>
    <property type="match status" value="1"/>
</dbReference>
<proteinExistence type="inferred from homology"/>
<sequence length="752" mass="82750">MWRYVEWHEGTKMSGYGAAAGAASAAQQAAARMRGTMPTRVALEIRAAGLKNRDVMNVSDPFVVAMMQDATTAARPDGQQVSRTLSGTPVENGFKELGRTETQSNTLSPTFATRIECDYFFEEQQVLVLAVWDRDSKSENLSRQQSLGYARATLGEIVSEGSQWSSPLLKQLPHSVPGDSSNVSTANAEAGKAAPLGNIFVTAHEVNAESFFKVSVESCGKGLDKKDLFGKSDPFFVVESVSTGGRAQKLYQSEVVKKTLDPVWKPMQLKVPSRQMNEPIRIIVWDHDEMSKPDLIGSFETTFKQLAAKAGTEFAIINTKLQSKRKYSDSGKFVVRSAMAFEMPTFMQYVLGGLRLNFSVGVDFTASNGAVDDPKSLHYTGDPTSPNQYIQVLTAVGQVLQDYDSDRMFPALGFGGRLLDGTISFNFCLNGTSDPHCYGVRGIIDAYLQALHAVRLAGPTNFAPLIQHTIDITRRAQAELAGGMFYNVLMILTDGVITDMQQTKDAIVEAAGLPMSIVIVGIGKSNFSAMQVLDGDTERITSSRGQLARRDIVQFVPFAEFESMPNERLAAHVLQEIPANVVEYFREIANLSPTYLLWQESKCNHAVILHDHRELMCHPTFEDAHTASYMKIRPKAMPVSRSPSMTLCGPRFTSPRLRNFTRSASLFRMDESHLLKTGIQVVNKNPGMVLAICKVPCGADPNRCEATLRSKERHGQPFLCGRNDCCADLEAPLSGPDPHDGEYWAGIFVCWS</sequence>
<dbReference type="InterPro" id="IPR002035">
    <property type="entry name" value="VWF_A"/>
</dbReference>
<evidence type="ECO:0000256" key="1">
    <source>
        <dbReference type="ARBA" id="ARBA00009048"/>
    </source>
</evidence>
<dbReference type="GO" id="GO:0005886">
    <property type="term" value="C:plasma membrane"/>
    <property type="evidence" value="ECO:0007669"/>
    <property type="project" value="TreeGrafter"/>
</dbReference>
<dbReference type="InterPro" id="IPR035892">
    <property type="entry name" value="C2_domain_sf"/>
</dbReference>
<dbReference type="InterPro" id="IPR000008">
    <property type="entry name" value="C2_dom"/>
</dbReference>
<keyword evidence="5" id="KW-1185">Reference proteome</keyword>
<evidence type="ECO:0000313" key="4">
    <source>
        <dbReference type="EMBL" id="KAA8497706.1"/>
    </source>
</evidence>
<dbReference type="SMART" id="SM00327">
    <property type="entry name" value="VWA"/>
    <property type="match status" value="1"/>
</dbReference>
<feature type="domain" description="C2" evidence="3">
    <location>
        <begin position="23"/>
        <end position="168"/>
    </location>
</feature>
<dbReference type="InterPro" id="IPR036465">
    <property type="entry name" value="vWFA_dom_sf"/>
</dbReference>
<dbReference type="InterPro" id="IPR010734">
    <property type="entry name" value="Copine_C"/>
</dbReference>
<comment type="similarity">
    <text evidence="1">Belongs to the copine family.</text>
</comment>
<accession>A0A5J4Z263</accession>
<dbReference type="SUPFAM" id="SSF53300">
    <property type="entry name" value="vWA-like"/>
    <property type="match status" value="1"/>
</dbReference>
<organism evidence="4 5">
    <name type="scientific">Porphyridium purpureum</name>
    <name type="common">Red alga</name>
    <name type="synonym">Porphyridium cruentum</name>
    <dbReference type="NCBI Taxonomy" id="35688"/>
    <lineage>
        <taxon>Eukaryota</taxon>
        <taxon>Rhodophyta</taxon>
        <taxon>Bangiophyceae</taxon>
        <taxon>Porphyridiales</taxon>
        <taxon>Porphyridiaceae</taxon>
        <taxon>Porphyridium</taxon>
    </lineage>
</organism>
<dbReference type="CDD" id="cd04048">
    <property type="entry name" value="C2A_Copine"/>
    <property type="match status" value="1"/>
</dbReference>
<dbReference type="PANTHER" id="PTHR10857:SF106">
    <property type="entry name" value="C2 DOMAIN-CONTAINING PROTEIN"/>
    <property type="match status" value="1"/>
</dbReference>
<dbReference type="Gene3D" id="2.60.40.150">
    <property type="entry name" value="C2 domain"/>
    <property type="match status" value="2"/>
</dbReference>
<evidence type="ECO:0000256" key="2">
    <source>
        <dbReference type="ARBA" id="ARBA00022737"/>
    </source>
</evidence>
<dbReference type="GO" id="GO:0071277">
    <property type="term" value="P:cellular response to calcium ion"/>
    <property type="evidence" value="ECO:0007669"/>
    <property type="project" value="TreeGrafter"/>
</dbReference>
<dbReference type="InterPro" id="IPR037768">
    <property type="entry name" value="C2B_Copine"/>
</dbReference>
<dbReference type="SUPFAM" id="SSF49562">
    <property type="entry name" value="C2 domain (Calcium/lipid-binding domain, CaLB)"/>
    <property type="match status" value="2"/>
</dbReference>
<dbReference type="InterPro" id="IPR045052">
    <property type="entry name" value="Copine"/>
</dbReference>
<protein>
    <submittedName>
        <fullName evidence="4">Copine-8</fullName>
    </submittedName>
</protein>
<dbReference type="GO" id="GO:0005544">
    <property type="term" value="F:calcium-dependent phospholipid binding"/>
    <property type="evidence" value="ECO:0007669"/>
    <property type="project" value="InterPro"/>
</dbReference>
<dbReference type="CDD" id="cd04047">
    <property type="entry name" value="C2B_Copine"/>
    <property type="match status" value="1"/>
</dbReference>
<comment type="caution">
    <text evidence="4">The sequence shown here is derived from an EMBL/GenBank/DDBJ whole genome shotgun (WGS) entry which is preliminary data.</text>
</comment>